<feature type="transmembrane region" description="Helical" evidence="1">
    <location>
        <begin position="149"/>
        <end position="171"/>
    </location>
</feature>
<dbReference type="InterPro" id="IPR000742">
    <property type="entry name" value="EGF"/>
</dbReference>
<evidence type="ECO:0000256" key="1">
    <source>
        <dbReference type="SAM" id="Phobius"/>
    </source>
</evidence>
<reference evidence="3" key="1">
    <citation type="submission" date="2020-10" db="EMBL/GenBank/DDBJ databases">
        <authorList>
            <person name="Kikuchi T."/>
        </authorList>
    </citation>
    <scope>NUCLEOTIDE SEQUENCE</scope>
    <source>
        <strain evidence="3">NKZ352</strain>
    </source>
</reference>
<dbReference type="PROSITE" id="PS00022">
    <property type="entry name" value="EGF_1"/>
    <property type="match status" value="1"/>
</dbReference>
<protein>
    <recommendedName>
        <fullName evidence="2">EGF-like domain-containing protein</fullName>
    </recommendedName>
</protein>
<organism evidence="3 4">
    <name type="scientific">Caenorhabditis auriculariae</name>
    <dbReference type="NCBI Taxonomy" id="2777116"/>
    <lineage>
        <taxon>Eukaryota</taxon>
        <taxon>Metazoa</taxon>
        <taxon>Ecdysozoa</taxon>
        <taxon>Nematoda</taxon>
        <taxon>Chromadorea</taxon>
        <taxon>Rhabditida</taxon>
        <taxon>Rhabditina</taxon>
        <taxon>Rhabditomorpha</taxon>
        <taxon>Rhabditoidea</taxon>
        <taxon>Rhabditidae</taxon>
        <taxon>Peloderinae</taxon>
        <taxon>Caenorhabditis</taxon>
    </lineage>
</organism>
<evidence type="ECO:0000313" key="3">
    <source>
        <dbReference type="EMBL" id="CAD6195639.1"/>
    </source>
</evidence>
<dbReference type="Proteomes" id="UP000835052">
    <property type="component" value="Unassembled WGS sequence"/>
</dbReference>
<dbReference type="EMBL" id="CAJGYM010000058">
    <property type="protein sequence ID" value="CAD6195639.1"/>
    <property type="molecule type" value="Genomic_DNA"/>
</dbReference>
<keyword evidence="1" id="KW-0812">Transmembrane</keyword>
<comment type="caution">
    <text evidence="3">The sequence shown here is derived from an EMBL/GenBank/DDBJ whole genome shotgun (WGS) entry which is preliminary data.</text>
</comment>
<feature type="domain" description="EGF-like" evidence="2">
    <location>
        <begin position="32"/>
        <end position="43"/>
    </location>
</feature>
<dbReference type="AlphaFoldDB" id="A0A8S1HI73"/>
<evidence type="ECO:0000259" key="2">
    <source>
        <dbReference type="PROSITE" id="PS00022"/>
    </source>
</evidence>
<keyword evidence="1" id="KW-1133">Transmembrane helix</keyword>
<keyword evidence="4" id="KW-1185">Reference proteome</keyword>
<name>A0A8S1HI73_9PELO</name>
<dbReference type="Gene3D" id="2.10.25.10">
    <property type="entry name" value="Laminin"/>
    <property type="match status" value="1"/>
</dbReference>
<dbReference type="OrthoDB" id="286301at2759"/>
<gene>
    <name evidence="3" type="ORF">CAUJ_LOCUS11558</name>
</gene>
<evidence type="ECO:0000313" key="4">
    <source>
        <dbReference type="Proteomes" id="UP000835052"/>
    </source>
</evidence>
<proteinExistence type="predicted"/>
<sequence>MKPIDLEPYQEELRCDPFGSYVIQHVLFPRRCICRYDFHGEHCEFISRCVSGRPRNISCAEAPFFFFGMPTTVGKRCEGLEKISICDCFPGYTGIQCEQRKTYELESSQNSGPILPLESSHVEVMLEEQKVEIDHDVADDRYLSRVLQLIYLGLLIAALIFFIGVNIYFSLCSKQRISYRSQSQSSQPQYFAATPVCSHQAYFFNRPKPPAYEESDQHPQIPMAPLPDDEPPVYETVIVSPEHFHSPSVHV</sequence>
<accession>A0A8S1HI73</accession>
<keyword evidence="1" id="KW-0472">Membrane</keyword>